<evidence type="ECO:0000256" key="4">
    <source>
        <dbReference type="SAM" id="MobiDB-lite"/>
    </source>
</evidence>
<keyword evidence="3" id="KW-0862">Zinc</keyword>
<dbReference type="GO" id="GO:0000785">
    <property type="term" value="C:chromatin"/>
    <property type="evidence" value="ECO:0007669"/>
    <property type="project" value="TreeGrafter"/>
</dbReference>
<dbReference type="InterPro" id="IPR013083">
    <property type="entry name" value="Znf_RING/FYVE/PHD"/>
</dbReference>
<evidence type="ECO:0000256" key="1">
    <source>
        <dbReference type="ARBA" id="ARBA00022723"/>
    </source>
</evidence>
<name>A0A9K3D6R7_9EUKA</name>
<feature type="domain" description="SP-RING-type" evidence="5">
    <location>
        <begin position="120"/>
        <end position="163"/>
    </location>
</feature>
<keyword evidence="7" id="KW-1185">Reference proteome</keyword>
<keyword evidence="2" id="KW-0863">Zinc-finger</keyword>
<dbReference type="GO" id="GO:0061665">
    <property type="term" value="F:SUMO ligase activity"/>
    <property type="evidence" value="ECO:0007669"/>
    <property type="project" value="TreeGrafter"/>
</dbReference>
<feature type="compositionally biased region" description="Acidic residues" evidence="4">
    <location>
        <begin position="220"/>
        <end position="230"/>
    </location>
</feature>
<dbReference type="Proteomes" id="UP000265618">
    <property type="component" value="Unassembled WGS sequence"/>
</dbReference>
<evidence type="ECO:0000256" key="3">
    <source>
        <dbReference type="ARBA" id="ARBA00022833"/>
    </source>
</evidence>
<dbReference type="Gene3D" id="3.30.40.10">
    <property type="entry name" value="Zinc/RING finger domain, C3HC4 (zinc finger)"/>
    <property type="match status" value="1"/>
</dbReference>
<feature type="non-terminal residue" evidence="6">
    <location>
        <position position="1"/>
    </location>
</feature>
<comment type="caution">
    <text evidence="6">The sequence shown here is derived from an EMBL/GenBank/DDBJ whole genome shotgun (WGS) entry which is preliminary data.</text>
</comment>
<evidence type="ECO:0000313" key="6">
    <source>
        <dbReference type="EMBL" id="GIQ89167.1"/>
    </source>
</evidence>
<protein>
    <recommendedName>
        <fullName evidence="5">SP-RING-type domain-containing protein</fullName>
    </recommendedName>
</protein>
<sequence>ISNPAHYQNMPRAIFESYALTFMSHVYNCRTTGLKGQPIKAKRTASVVSSIGTPVGYDASSLGKVIRESKQRGCKVYTPAQARTRANSITAKAAKRTHSGDLDICDPDTIPITLSLVDAVSLCRIETPVRSAQCKHARTCDRTAYIQFQTRQENRWVCPQCSQITPSYTMRVDAYTEYILSLKETQGVDSITVDALSGEPIWDAIGAEGVDRKAKRPCLDGEEADADEESSGWFSGSDSDDGGGDSEAESEGNGAALGGINVRAGGILPIPHGVAAAIAAIPQARRRLTFNDVFGDRAAHGRAQVVFAADATPPPALPRPLPLAMPLAMPPPPAAPAPPVLEGERERVLEFSESTLSFGDSDDGAQGVPIPARAVADEGASSLHLSDSESDYSSDSEDESSASPPAYSPTLLQRPIQRVQTPVAPLSPPIHPTQDEAESEGEGSSAFSEDEAGTGWGVVIRREMMDRAGVQRPRPVAKKPTVLPQPQPHGGTSDDPLDFD</sequence>
<dbReference type="GO" id="GO:0008270">
    <property type="term" value="F:zinc ion binding"/>
    <property type="evidence" value="ECO:0007669"/>
    <property type="project" value="UniProtKB-KW"/>
</dbReference>
<reference evidence="6 7" key="1">
    <citation type="journal article" date="2018" name="PLoS ONE">
        <title>The draft genome of Kipferlia bialata reveals reductive genome evolution in fornicate parasites.</title>
        <authorList>
            <person name="Tanifuji G."/>
            <person name="Takabayashi S."/>
            <person name="Kume K."/>
            <person name="Takagi M."/>
            <person name="Nakayama T."/>
            <person name="Kamikawa R."/>
            <person name="Inagaki Y."/>
            <person name="Hashimoto T."/>
        </authorList>
    </citation>
    <scope>NUCLEOTIDE SEQUENCE [LARGE SCALE GENOMIC DNA]</scope>
    <source>
        <strain evidence="6">NY0173</strain>
    </source>
</reference>
<dbReference type="OrthoDB" id="28127at2759"/>
<gene>
    <name evidence="6" type="ORF">KIPB_011573</name>
</gene>
<dbReference type="EMBL" id="BDIP01004756">
    <property type="protein sequence ID" value="GIQ89167.1"/>
    <property type="molecule type" value="Genomic_DNA"/>
</dbReference>
<dbReference type="PANTHER" id="PTHR10782">
    <property type="entry name" value="ZINC FINGER MIZ DOMAIN-CONTAINING PROTEIN"/>
    <property type="match status" value="1"/>
</dbReference>
<feature type="region of interest" description="Disordered" evidence="4">
    <location>
        <begin position="219"/>
        <end position="254"/>
    </location>
</feature>
<dbReference type="CDD" id="cd16452">
    <property type="entry name" value="SP-RING-like"/>
    <property type="match status" value="1"/>
</dbReference>
<dbReference type="GO" id="GO:0016925">
    <property type="term" value="P:protein sumoylation"/>
    <property type="evidence" value="ECO:0007669"/>
    <property type="project" value="TreeGrafter"/>
</dbReference>
<dbReference type="InterPro" id="IPR004181">
    <property type="entry name" value="Znf_MIZ"/>
</dbReference>
<proteinExistence type="predicted"/>
<evidence type="ECO:0000313" key="7">
    <source>
        <dbReference type="Proteomes" id="UP000265618"/>
    </source>
</evidence>
<dbReference type="AlphaFoldDB" id="A0A9K3D6R7"/>
<keyword evidence="1" id="KW-0479">Metal-binding</keyword>
<feature type="region of interest" description="Disordered" evidence="4">
    <location>
        <begin position="376"/>
        <end position="500"/>
    </location>
</feature>
<dbReference type="PANTHER" id="PTHR10782:SF4">
    <property type="entry name" value="TONALLI, ISOFORM E"/>
    <property type="match status" value="1"/>
</dbReference>
<accession>A0A9K3D6R7</accession>
<evidence type="ECO:0000256" key="2">
    <source>
        <dbReference type="ARBA" id="ARBA00022771"/>
    </source>
</evidence>
<organism evidence="6 7">
    <name type="scientific">Kipferlia bialata</name>
    <dbReference type="NCBI Taxonomy" id="797122"/>
    <lineage>
        <taxon>Eukaryota</taxon>
        <taxon>Metamonada</taxon>
        <taxon>Carpediemonas-like organisms</taxon>
        <taxon>Kipferlia</taxon>
    </lineage>
</organism>
<evidence type="ECO:0000259" key="5">
    <source>
        <dbReference type="Pfam" id="PF02891"/>
    </source>
</evidence>
<feature type="compositionally biased region" description="Acidic residues" evidence="4">
    <location>
        <begin position="388"/>
        <end position="400"/>
    </location>
</feature>
<feature type="compositionally biased region" description="Acidic residues" evidence="4">
    <location>
        <begin position="238"/>
        <end position="250"/>
    </location>
</feature>
<dbReference type="Pfam" id="PF02891">
    <property type="entry name" value="zf-MIZ"/>
    <property type="match status" value="1"/>
</dbReference>